<gene>
    <name evidence="2" type="ORF">HZY94_05360</name>
</gene>
<dbReference type="AlphaFoldDB" id="A0A7Z0S4V6"/>
<dbReference type="EMBL" id="JACBXX010000125">
    <property type="protein sequence ID" value="NYS96604.1"/>
    <property type="molecule type" value="Genomic_DNA"/>
</dbReference>
<dbReference type="NCBIfam" id="TIGR01725">
    <property type="entry name" value="phge_HK97_gp10"/>
    <property type="match status" value="1"/>
</dbReference>
<feature type="region of interest" description="Disordered" evidence="1">
    <location>
        <begin position="22"/>
        <end position="42"/>
    </location>
</feature>
<organism evidence="2 3">
    <name type="scientific">Streptococcus danieliae</name>
    <dbReference type="NCBI Taxonomy" id="747656"/>
    <lineage>
        <taxon>Bacteria</taxon>
        <taxon>Bacillati</taxon>
        <taxon>Bacillota</taxon>
        <taxon>Bacilli</taxon>
        <taxon>Lactobacillales</taxon>
        <taxon>Streptococcaceae</taxon>
        <taxon>Streptococcus</taxon>
    </lineage>
</organism>
<evidence type="ECO:0008006" key="4">
    <source>
        <dbReference type="Google" id="ProtNLM"/>
    </source>
</evidence>
<protein>
    <recommendedName>
        <fullName evidence="4">Phage protein</fullName>
    </recommendedName>
</protein>
<accession>A0A7Z0S4V6</accession>
<evidence type="ECO:0000313" key="2">
    <source>
        <dbReference type="EMBL" id="NYS96604.1"/>
    </source>
</evidence>
<evidence type="ECO:0000256" key="1">
    <source>
        <dbReference type="SAM" id="MobiDB-lite"/>
    </source>
</evidence>
<dbReference type="Proteomes" id="UP000589521">
    <property type="component" value="Unassembled WGS sequence"/>
</dbReference>
<comment type="caution">
    <text evidence="2">The sequence shown here is derived from an EMBL/GenBank/DDBJ whole genome shotgun (WGS) entry which is preliminary data.</text>
</comment>
<proteinExistence type="predicted"/>
<dbReference type="InterPro" id="IPR010064">
    <property type="entry name" value="HK97-gp10_tail"/>
</dbReference>
<sequence>MKIDWHGVEQLTMTIKGAGSKVRDQSGKVIKNKTEKLKKKAQELAPKDTEFLKDHIKSSYPDQLEGHVKGEAAYEGYQEYGTRFQPGKPHIRPALREIEPEFKREMTDVMKGVFED</sequence>
<reference evidence="2 3" key="1">
    <citation type="submission" date="2020-07" db="EMBL/GenBank/DDBJ databases">
        <title>MOT database genomes.</title>
        <authorList>
            <person name="Joseph S."/>
            <person name="Aduse-Opoku J."/>
            <person name="Hashim A."/>
            <person name="Wade W."/>
            <person name="Curtis M."/>
        </authorList>
    </citation>
    <scope>NUCLEOTIDE SEQUENCE [LARGE SCALE GENOMIC DNA]</scope>
    <source>
        <strain evidence="2 3">STR</strain>
    </source>
</reference>
<name>A0A7Z0S4V6_9STRE</name>
<evidence type="ECO:0000313" key="3">
    <source>
        <dbReference type="Proteomes" id="UP000589521"/>
    </source>
</evidence>